<dbReference type="InParanoid" id="A0A1Y1USS2"/>
<gene>
    <name evidence="6" type="ORF">BD324DRAFT_15658</name>
</gene>
<sequence length="170" mass="18981">MPVLLEGTCHCKQVKYTVESNTPVPFALCQCSICRKVGGYMGSVNIMGNTDTLNIIRGKDKIKVYVAPMSFDENDQPKEQGSSKRSFCSNCSSMLWNYSDEWPHWIYPFASTIDSPNPLPPIPKGHKMISIKRDSCPEYVPVPEGVTAKAGYGDMEGIEIWHKKTGAWVD</sequence>
<evidence type="ECO:0000256" key="3">
    <source>
        <dbReference type="ARBA" id="ARBA00022833"/>
    </source>
</evidence>
<feature type="domain" description="CENP-V/GFA" evidence="5">
    <location>
        <begin position="5"/>
        <end position="123"/>
    </location>
</feature>
<protein>
    <submittedName>
        <fullName evidence="6">Mss4-like protein</fullName>
    </submittedName>
</protein>
<dbReference type="AlphaFoldDB" id="A0A1Y1USS2"/>
<comment type="similarity">
    <text evidence="1">Belongs to the Gfa family.</text>
</comment>
<evidence type="ECO:0000313" key="6">
    <source>
        <dbReference type="EMBL" id="ORX40687.1"/>
    </source>
</evidence>
<evidence type="ECO:0000259" key="5">
    <source>
        <dbReference type="PROSITE" id="PS51891"/>
    </source>
</evidence>
<keyword evidence="2" id="KW-0479">Metal-binding</keyword>
<dbReference type="STRING" id="4999.A0A1Y1USS2"/>
<dbReference type="InterPro" id="IPR006913">
    <property type="entry name" value="CENP-V/GFA"/>
</dbReference>
<organism evidence="6 7">
    <name type="scientific">Kockovaella imperatae</name>
    <dbReference type="NCBI Taxonomy" id="4999"/>
    <lineage>
        <taxon>Eukaryota</taxon>
        <taxon>Fungi</taxon>
        <taxon>Dikarya</taxon>
        <taxon>Basidiomycota</taxon>
        <taxon>Agaricomycotina</taxon>
        <taxon>Tremellomycetes</taxon>
        <taxon>Tremellales</taxon>
        <taxon>Cuniculitremaceae</taxon>
        <taxon>Kockovaella</taxon>
    </lineage>
</organism>
<dbReference type="PROSITE" id="PS51891">
    <property type="entry name" value="CENP_V_GFA"/>
    <property type="match status" value="1"/>
</dbReference>
<keyword evidence="3" id="KW-0862">Zinc</keyword>
<evidence type="ECO:0000313" key="7">
    <source>
        <dbReference type="Proteomes" id="UP000193218"/>
    </source>
</evidence>
<comment type="caution">
    <text evidence="6">The sequence shown here is derived from an EMBL/GenBank/DDBJ whole genome shotgun (WGS) entry which is preliminary data.</text>
</comment>
<evidence type="ECO:0000256" key="4">
    <source>
        <dbReference type="ARBA" id="ARBA00023239"/>
    </source>
</evidence>
<keyword evidence="7" id="KW-1185">Reference proteome</keyword>
<proteinExistence type="inferred from homology"/>
<name>A0A1Y1USS2_9TREE</name>
<dbReference type="Gene3D" id="3.90.1590.10">
    <property type="entry name" value="glutathione-dependent formaldehyde- activating enzyme (gfa)"/>
    <property type="match status" value="1"/>
</dbReference>
<accession>A0A1Y1USS2</accession>
<dbReference type="PANTHER" id="PTHR33337:SF44">
    <property type="entry name" value="DUF636 DOMAIN PROTEIN (AFU_ORTHOLOGUE AFUA_1G09754)"/>
    <property type="match status" value="1"/>
</dbReference>
<evidence type="ECO:0000256" key="1">
    <source>
        <dbReference type="ARBA" id="ARBA00005495"/>
    </source>
</evidence>
<reference evidence="6 7" key="1">
    <citation type="submission" date="2017-03" db="EMBL/GenBank/DDBJ databases">
        <title>Widespread Adenine N6-methylation of Active Genes in Fungi.</title>
        <authorList>
            <consortium name="DOE Joint Genome Institute"/>
            <person name="Mondo S.J."/>
            <person name="Dannebaum R.O."/>
            <person name="Kuo R.C."/>
            <person name="Louie K.B."/>
            <person name="Bewick A.J."/>
            <person name="Labutti K."/>
            <person name="Haridas S."/>
            <person name="Kuo A."/>
            <person name="Salamov A."/>
            <person name="Ahrendt S.R."/>
            <person name="Lau R."/>
            <person name="Bowen B.P."/>
            <person name="Lipzen A."/>
            <person name="Sullivan W."/>
            <person name="Andreopoulos W.B."/>
            <person name="Clum A."/>
            <person name="Lindquist E."/>
            <person name="Daum C."/>
            <person name="Northen T.R."/>
            <person name="Ramamoorthy G."/>
            <person name="Schmitz R.J."/>
            <person name="Gryganskyi A."/>
            <person name="Culley D."/>
            <person name="Magnuson J."/>
            <person name="James T.Y."/>
            <person name="O'Malley M.A."/>
            <person name="Stajich J.E."/>
            <person name="Spatafora J.W."/>
            <person name="Visel A."/>
            <person name="Grigoriev I.V."/>
        </authorList>
    </citation>
    <scope>NUCLEOTIDE SEQUENCE [LARGE SCALE GENOMIC DNA]</scope>
    <source>
        <strain evidence="6 7">NRRL Y-17943</strain>
    </source>
</reference>
<dbReference type="EMBL" id="NBSH01000001">
    <property type="protein sequence ID" value="ORX40687.1"/>
    <property type="molecule type" value="Genomic_DNA"/>
</dbReference>
<dbReference type="RefSeq" id="XP_021874366.1">
    <property type="nucleotide sequence ID" value="XM_022012046.1"/>
</dbReference>
<dbReference type="Proteomes" id="UP000193218">
    <property type="component" value="Unassembled WGS sequence"/>
</dbReference>
<dbReference type="Pfam" id="PF04828">
    <property type="entry name" value="GFA"/>
    <property type="match status" value="1"/>
</dbReference>
<dbReference type="InterPro" id="IPR011057">
    <property type="entry name" value="Mss4-like_sf"/>
</dbReference>
<dbReference type="SUPFAM" id="SSF51316">
    <property type="entry name" value="Mss4-like"/>
    <property type="match status" value="1"/>
</dbReference>
<dbReference type="GO" id="GO:0016846">
    <property type="term" value="F:carbon-sulfur lyase activity"/>
    <property type="evidence" value="ECO:0007669"/>
    <property type="project" value="InterPro"/>
</dbReference>
<keyword evidence="4" id="KW-0456">Lyase</keyword>
<dbReference type="GeneID" id="33553854"/>
<dbReference type="OrthoDB" id="406544at2759"/>
<dbReference type="GO" id="GO:0046872">
    <property type="term" value="F:metal ion binding"/>
    <property type="evidence" value="ECO:0007669"/>
    <property type="project" value="UniProtKB-KW"/>
</dbReference>
<dbReference type="PANTHER" id="PTHR33337">
    <property type="entry name" value="GFA DOMAIN-CONTAINING PROTEIN"/>
    <property type="match status" value="1"/>
</dbReference>
<evidence type="ECO:0000256" key="2">
    <source>
        <dbReference type="ARBA" id="ARBA00022723"/>
    </source>
</evidence>